<feature type="signal peptide" evidence="2">
    <location>
        <begin position="1"/>
        <end position="26"/>
    </location>
</feature>
<feature type="compositionally biased region" description="Basic and acidic residues" evidence="1">
    <location>
        <begin position="1220"/>
        <end position="1233"/>
    </location>
</feature>
<feature type="compositionally biased region" description="Acidic residues" evidence="1">
    <location>
        <begin position="1371"/>
        <end position="1381"/>
    </location>
</feature>
<feature type="compositionally biased region" description="Acidic residues" evidence="1">
    <location>
        <begin position="1791"/>
        <end position="1801"/>
    </location>
</feature>
<feature type="compositionally biased region" description="Acidic residues" evidence="1">
    <location>
        <begin position="1810"/>
        <end position="1822"/>
    </location>
</feature>
<evidence type="ECO:0000259" key="3">
    <source>
        <dbReference type="Pfam" id="PF19078"/>
    </source>
</evidence>
<keyword evidence="5" id="KW-1185">Reference proteome</keyword>
<dbReference type="EMBL" id="BAABWH010000004">
    <property type="protein sequence ID" value="GAA6145788.1"/>
    <property type="molecule type" value="Genomic_DNA"/>
</dbReference>
<feature type="compositionally biased region" description="Acidic residues" evidence="1">
    <location>
        <begin position="1163"/>
        <end position="1173"/>
    </location>
</feature>
<feature type="compositionally biased region" description="Acidic residues" evidence="1">
    <location>
        <begin position="1594"/>
        <end position="1610"/>
    </location>
</feature>
<feature type="compositionally biased region" description="Acidic residues" evidence="1">
    <location>
        <begin position="1688"/>
        <end position="1698"/>
    </location>
</feature>
<sequence>MRLFRATKATPFLIALMLAGAPRAFAQTPMVFTGNPTVSGNGTAGTTALWEDVAELNGQSVDVVLRVVSVTSGATVDFFTANDDARARVEYGTASGIVLAAVNYEFFKANTFGTGSEERITIIPSAVYKDIDNAADETLIVVSDDMAAYTRETPSNIQVTVNGSNTQFTSNADGTELDKNLAVQIDFNPTDIIPVVLSISAGARNFDFDGDLDLVFDNPNKTKQDNTPPQTPTVDSLLTNDPTPVITGTAEPFTTVTITVGGATFSRVVEGDGTWSLDTGAVAPDSGTFAPNTNGTNEVAVVSTDAAGNSTADASTNELTIDTTAPGVDIQGEPALTNSAYTVTFEFTEDVTGFTGSDVTLSNATLSNFTAVDGNTYTATITPIADGPVTVDIASAVAQDAAGNDNTAAAQASTTFDGTAPGIDIQGEPAATNGAFPVTFEFTEDVTGFDGTDVSLTNATLSNFTAVDGNTYTATITPDGNGDIAINVGAGVATDTAGNVNTAATQATVVYDVTAPTVSINDAPAATNGAFPITFEFSEDVTGFAAGDVGLTNATLSNFTSVDGNTYTATVTPDGNGNISIDVPAVSAQDAAGNPNTAASQVNVVYDNTAPNIAIQGAPTAINGPYQVTFQFNETVSGFTAGDVVLTNASISNFTAVDGDTYTATITPDGSGNMTIDVPSASAQDAGGNDNNAASQVAVTYDATAPTVDIQGEPAATNGAFPVTFEFSEDVTGFDGSDVSLTNATLSNFTAVDGNTYTATITPDGNGNVAIDVPAAVAQDAATNDNTAATQATVVYDADAPGVSINNAPGTINSTAPFNVTVDFTEDVNGFTSGDVSVTNATVTGFTQVDGNTWTVEITPDGNGNISLDIAGAVATDAAGNNNTAATQVNVILDSDGDGIDDQTEGTGDDDGDGIPNYLDASNDEDGDGVPDTIEGSADSDGDGINDAQDPDADNDGIPDGLEAGASGNDTDGDGIDDAFDVDQTGGTDANNDGIDDNVAAPDSDGDGNADFVDPDSDNDGIPDGAEAGVSGNDTDADGIDDTYDVDQTGGTDANGDGVDDSAALNDADGDGIADTRDADSDNDGLPDALEGGLTGNDTDADGIDDAADVDQTGGTDANNDGIDDAYTAKDTDGDGIPDSQDGDSDADGVADQVEVGASGTDTDGDGIDDTYDVDQTGGTDANGDGVDDNVTPPDSDGDGVADYLDLDSDNDSVNDVDEAGLRDDNGDGKLDDGELPVLNEPDADNDGLPNRIDTDFNNDGTDDIDDGPASALDGDNDGRIDDDTDSDGDGIPDNNDGAAGQHGTLRDLDGDGIPNPIDPDDDNDGLSDADEGTGDFDGDGIPDNADADSDNDGIPDWQEASGIAPTGNDADGDGIDDAFDVDITGGTDGNADGIDDSAQVKPDTDLDGDEDYRDTDSDGDGIPDSTEADTGTATGQDSDSDGIDDAYDTDTNGDTDSNNDGISDVDYVDTDNDGDPDARDTDSDNDTTGDAAEGTGDSDGDGLADFRDSSADEDGDGVPDVIEGSNDSDQDGTADAFDIDNDNDGIPDALESGLSGQDTDADGYDDAVDVDQTGGLDNNADGIDDQFQRPDTDGDGIPDSQDPDTDNDGIPDALEAGLTGLDTDADGIDDAFDVDQTGGTDANGDGIDDDATFPDTDGDGIPDFRDTDSDNDGVADALEGGASGTDSDQDGIDDAFDVDNTLGTDANGDGIDDAASPVDSDDDGTPDYLDLDSDNDGRPDISEAGINDANDDGLNDPGTPVITSEPDTDGDGIPDRIDTDSNNDGRNDIEDGPYSDFDTDGDGRIDITGDSDGDGIDDSVDGEPNGRGTELDSDGDGIVNSQDPDDDNDGISDVDEGNGDTDGDGVPDRLDRDSDNDGLTDSYEAGRQPSGVDSDGDGIDDAFDVDQQGGTDANGDGISDRFAPRDSDGDGIPDLYDTDSDNDGVPDVVEVGVVPLTGRDSDGDGIDDAYDVDQAGGNDADGDGVRDDLLRLGDEDGDGSPGYLDSDSDGDGLPDSAENTDFNGDGIPDFLQSQPNIETALQGNGSHSLWWLLWIPALVATRKRKQA</sequence>
<dbReference type="SUPFAM" id="SSF103647">
    <property type="entry name" value="TSP type-3 repeat"/>
    <property type="match status" value="2"/>
</dbReference>
<accession>A0ABQ0A066</accession>
<feature type="domain" description="Bacterial Ig-like" evidence="3">
    <location>
        <begin position="419"/>
        <end position="507"/>
    </location>
</feature>
<feature type="compositionally biased region" description="Acidic residues" evidence="1">
    <location>
        <begin position="895"/>
        <end position="913"/>
    </location>
</feature>
<feature type="domain" description="Bacterial Ig-like" evidence="3">
    <location>
        <begin position="797"/>
        <end position="890"/>
    </location>
</feature>
<evidence type="ECO:0000313" key="4">
    <source>
        <dbReference type="EMBL" id="GAA6145788.1"/>
    </source>
</evidence>
<feature type="compositionally biased region" description="Acidic residues" evidence="1">
    <location>
        <begin position="1467"/>
        <end position="1476"/>
    </location>
</feature>
<feature type="compositionally biased region" description="Low complexity" evidence="1">
    <location>
        <begin position="1455"/>
        <end position="1466"/>
    </location>
</feature>
<reference evidence="4 5" key="1">
    <citation type="submission" date="2024-04" db="EMBL/GenBank/DDBJ databases">
        <title>Draft genome sequence of Thalassolituus maritimus NBRC 116585.</title>
        <authorList>
            <person name="Miyakawa T."/>
            <person name="Kusuya Y."/>
            <person name="Miura T."/>
        </authorList>
    </citation>
    <scope>NUCLEOTIDE SEQUENCE [LARGE SCALE GENOMIC DNA]</scope>
    <source>
        <strain evidence="4 5">5NW40-0001</strain>
    </source>
</reference>
<feature type="compositionally biased region" description="Low complexity" evidence="1">
    <location>
        <begin position="1946"/>
        <end position="1956"/>
    </location>
</feature>
<feature type="compositionally biased region" description="Acidic residues" evidence="1">
    <location>
        <begin position="1035"/>
        <end position="1045"/>
    </location>
</feature>
<dbReference type="Proteomes" id="UP001481413">
    <property type="component" value="Unassembled WGS sequence"/>
</dbReference>
<dbReference type="Gene3D" id="2.60.40.10">
    <property type="entry name" value="Immunoglobulins"/>
    <property type="match status" value="1"/>
</dbReference>
<feature type="compositionally biased region" description="Basic and acidic residues" evidence="1">
    <location>
        <begin position="1867"/>
        <end position="1876"/>
    </location>
</feature>
<evidence type="ECO:0000256" key="2">
    <source>
        <dbReference type="SAM" id="SignalP"/>
    </source>
</evidence>
<feature type="domain" description="Bacterial Ig-like" evidence="3">
    <location>
        <begin position="512"/>
        <end position="603"/>
    </location>
</feature>
<feature type="compositionally biased region" description="Acidic residues" evidence="1">
    <location>
        <begin position="1844"/>
        <end position="1866"/>
    </location>
</feature>
<feature type="domain" description="Bacterial Ig-like" evidence="3">
    <location>
        <begin position="607"/>
        <end position="697"/>
    </location>
</feature>
<feature type="compositionally biased region" description="Acidic residues" evidence="1">
    <location>
        <begin position="1560"/>
        <end position="1570"/>
    </location>
</feature>
<proteinExistence type="predicted"/>
<feature type="compositionally biased region" description="Acidic residues" evidence="1">
    <location>
        <begin position="1196"/>
        <end position="1219"/>
    </location>
</feature>
<feature type="compositionally biased region" description="Acidic residues" evidence="1">
    <location>
        <begin position="1647"/>
        <end position="1661"/>
    </location>
</feature>
<feature type="compositionally biased region" description="Acidic residues" evidence="1">
    <location>
        <begin position="1406"/>
        <end position="1422"/>
    </location>
</feature>
<dbReference type="RefSeq" id="WP_353294870.1">
    <property type="nucleotide sequence ID" value="NZ_BAABWH010000004.1"/>
</dbReference>
<feature type="compositionally biased region" description="Acidic residues" evidence="1">
    <location>
        <begin position="1895"/>
        <end position="1905"/>
    </location>
</feature>
<dbReference type="InterPro" id="IPR013783">
    <property type="entry name" value="Ig-like_fold"/>
</dbReference>
<dbReference type="Pfam" id="PF19078">
    <property type="entry name" value="Big_12"/>
    <property type="match status" value="6"/>
</dbReference>
<dbReference type="PANTHER" id="PTHR34677">
    <property type="match status" value="1"/>
</dbReference>
<dbReference type="InterPro" id="IPR044048">
    <property type="entry name" value="Big_12"/>
</dbReference>
<keyword evidence="2" id="KW-0732">Signal</keyword>
<feature type="compositionally biased region" description="Acidic residues" evidence="1">
    <location>
        <begin position="938"/>
        <end position="957"/>
    </location>
</feature>
<dbReference type="PANTHER" id="PTHR34677:SF3">
    <property type="entry name" value="BACTERIAL IG-LIKE DOMAIN-CONTAINING PROTEIN"/>
    <property type="match status" value="1"/>
</dbReference>
<comment type="caution">
    <text evidence="4">The sequence shown here is derived from an EMBL/GenBank/DDBJ whole genome shotgun (WGS) entry which is preliminary data.</text>
</comment>
<feature type="compositionally biased region" description="Acidic residues" evidence="1">
    <location>
        <begin position="1099"/>
        <end position="1109"/>
    </location>
</feature>
<feature type="compositionally biased region" description="Acidic residues" evidence="1">
    <location>
        <begin position="1439"/>
        <end position="1454"/>
    </location>
</feature>
<feature type="compositionally biased region" description="Basic and acidic residues" evidence="1">
    <location>
        <begin position="1774"/>
        <end position="1790"/>
    </location>
</feature>
<feature type="compositionally biased region" description="Acidic residues" evidence="1">
    <location>
        <begin position="971"/>
        <end position="981"/>
    </location>
</feature>
<feature type="compositionally biased region" description="Acidic residues" evidence="1">
    <location>
        <begin position="1319"/>
        <end position="1354"/>
    </location>
</feature>
<feature type="region of interest" description="Disordered" evidence="1">
    <location>
        <begin position="894"/>
        <end position="2029"/>
    </location>
</feature>
<evidence type="ECO:0000256" key="1">
    <source>
        <dbReference type="SAM" id="MobiDB-lite"/>
    </source>
</evidence>
<gene>
    <name evidence="4" type="ORF">NBRC116585_19060</name>
</gene>
<dbReference type="InterPro" id="IPR028974">
    <property type="entry name" value="TSP_type-3_rpt"/>
</dbReference>
<feature type="compositionally biased region" description="Basic and acidic residues" evidence="1">
    <location>
        <begin position="1919"/>
        <end position="1929"/>
    </location>
</feature>
<organism evidence="4 5">
    <name type="scientific">Thalassolituus maritimus</name>
    <dbReference type="NCBI Taxonomy" id="484498"/>
    <lineage>
        <taxon>Bacteria</taxon>
        <taxon>Pseudomonadati</taxon>
        <taxon>Pseudomonadota</taxon>
        <taxon>Gammaproteobacteria</taxon>
        <taxon>Oceanospirillales</taxon>
        <taxon>Oceanospirillaceae</taxon>
        <taxon>Thalassolituus</taxon>
    </lineage>
</organism>
<feature type="compositionally biased region" description="Acidic residues" evidence="1">
    <location>
        <begin position="1004"/>
        <end position="1021"/>
    </location>
</feature>
<feature type="domain" description="Bacterial Ig-like" evidence="3">
    <location>
        <begin position="702"/>
        <end position="792"/>
    </location>
</feature>
<dbReference type="Gene3D" id="4.10.1080.10">
    <property type="entry name" value="TSP type-3 repeat"/>
    <property type="match status" value="2"/>
</dbReference>
<feature type="compositionally biased region" description="Basic and acidic residues" evidence="1">
    <location>
        <begin position="1984"/>
        <end position="1995"/>
    </location>
</feature>
<feature type="compositionally biased region" description="Acidic residues" evidence="1">
    <location>
        <begin position="1527"/>
        <end position="1546"/>
    </location>
</feature>
<evidence type="ECO:0000313" key="5">
    <source>
        <dbReference type="Proteomes" id="UP001481413"/>
    </source>
</evidence>
<protein>
    <recommendedName>
        <fullName evidence="3">Bacterial Ig-like domain-containing protein</fullName>
    </recommendedName>
</protein>
<feature type="region of interest" description="Disordered" evidence="1">
    <location>
        <begin position="219"/>
        <end position="239"/>
    </location>
</feature>
<feature type="compositionally biased region" description="Acidic residues" evidence="1">
    <location>
        <begin position="1624"/>
        <end position="1634"/>
    </location>
</feature>
<name>A0ABQ0A066_9GAMM</name>
<feature type="chain" id="PRO_5047084962" description="Bacterial Ig-like domain-containing protein" evidence="2">
    <location>
        <begin position="27"/>
        <end position="2068"/>
    </location>
</feature>
<feature type="domain" description="Bacterial Ig-like" evidence="3">
    <location>
        <begin position="322"/>
        <end position="412"/>
    </location>
</feature>
<feature type="compositionally biased region" description="Acidic residues" evidence="1">
    <location>
        <begin position="1720"/>
        <end position="1735"/>
    </location>
</feature>